<protein>
    <submittedName>
        <fullName evidence="1">Uncharacterized protein</fullName>
    </submittedName>
</protein>
<dbReference type="KEGG" id="aro:B0909_05245"/>
<sequence>MFVDKNSIAIVQIITQYDEVWCLIRIAAGEMNSILTGFDFVAEWSKNHGAIGMCICGRKGWKRVLQNRGFNEICINNSNKNNEKAGLHLLGKYYGISTKDDDPNHNDRTVGRG</sequence>
<reference evidence="1 2" key="1">
    <citation type="submission" date="2020-06" db="EMBL/GenBank/DDBJ databases">
        <authorList>
            <person name="De Coninck B."/>
            <person name="Ibrahim H."/>
        </authorList>
    </citation>
    <scope>NUCLEOTIDE SEQUENCE [LARGE SCALE GENOMIC DNA]</scope>
    <source>
        <strain evidence="1">Ag_rhizogenes_K599</strain>
    </source>
</reference>
<dbReference type="Proteomes" id="UP000528185">
    <property type="component" value="Unassembled WGS sequence"/>
</dbReference>
<dbReference type="EMBL" id="CAICSX020000001">
    <property type="protein sequence ID" value="CAD0211259.1"/>
    <property type="molecule type" value="Genomic_DNA"/>
</dbReference>
<evidence type="ECO:0000313" key="1">
    <source>
        <dbReference type="EMBL" id="CAD0211259.1"/>
    </source>
</evidence>
<proteinExistence type="predicted"/>
<evidence type="ECO:0000313" key="2">
    <source>
        <dbReference type="Proteomes" id="UP000528185"/>
    </source>
</evidence>
<gene>
    <name evidence="1" type="ORF">AGRHK599_LOCUS1286</name>
</gene>
<name>A0AAN2A3V6_RHIRH</name>
<accession>A0AAN2A3V6</accession>
<comment type="caution">
    <text evidence="1">The sequence shown here is derived from an EMBL/GenBank/DDBJ whole genome shotgun (WGS) entry which is preliminary data.</text>
</comment>
<organism evidence="1 2">
    <name type="scientific">Rhizobium rhizogenes</name>
    <name type="common">Agrobacterium rhizogenes</name>
    <dbReference type="NCBI Taxonomy" id="359"/>
    <lineage>
        <taxon>Bacteria</taxon>
        <taxon>Pseudomonadati</taxon>
        <taxon>Pseudomonadota</taxon>
        <taxon>Alphaproteobacteria</taxon>
        <taxon>Hyphomicrobiales</taxon>
        <taxon>Rhizobiaceae</taxon>
        <taxon>Rhizobium/Agrobacterium group</taxon>
        <taxon>Rhizobium</taxon>
    </lineage>
</organism>
<dbReference type="AlphaFoldDB" id="A0AAN2A3V6"/>